<dbReference type="RefSeq" id="WP_141816889.1">
    <property type="nucleotide sequence ID" value="NZ_VFPL01000002.1"/>
</dbReference>
<dbReference type="SUPFAM" id="SSF51182">
    <property type="entry name" value="RmlC-like cupins"/>
    <property type="match status" value="1"/>
</dbReference>
<dbReference type="Pfam" id="PF14667">
    <property type="entry name" value="Polysacc_synt_C"/>
    <property type="match status" value="1"/>
</dbReference>
<organism evidence="3 4">
    <name type="scientific">Arcticibacter tournemirensis</name>
    <dbReference type="NCBI Taxonomy" id="699437"/>
    <lineage>
        <taxon>Bacteria</taxon>
        <taxon>Pseudomonadati</taxon>
        <taxon>Bacteroidota</taxon>
        <taxon>Sphingobacteriia</taxon>
        <taxon>Sphingobacteriales</taxon>
        <taxon>Sphingobacteriaceae</taxon>
        <taxon>Arcticibacter</taxon>
    </lineage>
</organism>
<dbReference type="PANTHER" id="PTHR43245">
    <property type="entry name" value="BIFUNCTIONAL POLYMYXIN RESISTANCE PROTEIN ARNA"/>
    <property type="match status" value="1"/>
</dbReference>
<dbReference type="InterPro" id="IPR014710">
    <property type="entry name" value="RmlC-like_jellyroll"/>
</dbReference>
<dbReference type="SUPFAM" id="SSF51735">
    <property type="entry name" value="NAD(P)-binding Rossmann-fold domains"/>
    <property type="match status" value="1"/>
</dbReference>
<dbReference type="OrthoDB" id="9801056at2"/>
<proteinExistence type="predicted"/>
<protein>
    <submittedName>
        <fullName evidence="3">SDR family oxidoreductase</fullName>
    </submittedName>
</protein>
<feature type="domain" description="Capsular polysaccharide assembling protein CapF C-terminal" evidence="2">
    <location>
        <begin position="258"/>
        <end position="368"/>
    </location>
</feature>
<evidence type="ECO:0000259" key="1">
    <source>
        <dbReference type="Pfam" id="PF01370"/>
    </source>
</evidence>
<dbReference type="InterPro" id="IPR029303">
    <property type="entry name" value="CapF_C"/>
</dbReference>
<name>A0A5M9HGW6_9SPHI</name>
<dbReference type="CDD" id="cd07007">
    <property type="entry name" value="cupin_CapF-like_C"/>
    <property type="match status" value="1"/>
</dbReference>
<feature type="domain" description="NAD-dependent epimerase/dehydratase" evidence="1">
    <location>
        <begin position="6"/>
        <end position="191"/>
    </location>
</feature>
<dbReference type="PANTHER" id="PTHR43245:SF55">
    <property type="entry name" value="NAD(P)-BINDING DOMAIN-CONTAINING PROTEIN"/>
    <property type="match status" value="1"/>
</dbReference>
<dbReference type="Proteomes" id="UP000322918">
    <property type="component" value="Unassembled WGS sequence"/>
</dbReference>
<evidence type="ECO:0000313" key="4">
    <source>
        <dbReference type="Proteomes" id="UP000322918"/>
    </source>
</evidence>
<dbReference type="Gene3D" id="3.40.50.720">
    <property type="entry name" value="NAD(P)-binding Rossmann-like Domain"/>
    <property type="match status" value="1"/>
</dbReference>
<dbReference type="InterPro" id="IPR001509">
    <property type="entry name" value="Epimerase_deHydtase"/>
</dbReference>
<dbReference type="Pfam" id="PF01370">
    <property type="entry name" value="Epimerase"/>
    <property type="match status" value="1"/>
</dbReference>
<dbReference type="InterPro" id="IPR050177">
    <property type="entry name" value="Lipid_A_modif_metabolic_enz"/>
</dbReference>
<evidence type="ECO:0000313" key="3">
    <source>
        <dbReference type="EMBL" id="KAA8484664.1"/>
    </source>
</evidence>
<comment type="caution">
    <text evidence="3">The sequence shown here is derived from an EMBL/GenBank/DDBJ whole genome shotgun (WGS) entry which is preliminary data.</text>
</comment>
<evidence type="ECO:0000259" key="2">
    <source>
        <dbReference type="Pfam" id="PF14667"/>
    </source>
</evidence>
<sequence length="372" mass="43082">MMRIGITGQEGFIGQHLYNTLGLYPKEFLRVEYHRDFFDSEEKLNKFVSECDVVVHLAALNRHNDAQFIYDTNKKLVEKLISSLTFTRSKAHVLFSSSSQEEHDNLYGRSKKEGRQLLSNWAENNGGCFTGMVIPNVFGPFCKPNYNSFIATFCHKLTHNELPNIEVDSDVKLIYIDDLVSFILKKIRARDGAEVVTVPYTERRKVSEFLVLLEDYKIQYFQLGIIPALNTPFEINLFNTFRSYIDHDRHFPIKFALHADQRGKFVEIVRLKSGGQVSFSTTFPGVVRGNHFHTRKIERFSVIKGEALIQLRQIGTNEVLDFFLSGEEPAYVDMPIWYTHNIKNIGTDELYTLFWINECFDPANPDTYMENV</sequence>
<keyword evidence="4" id="KW-1185">Reference proteome</keyword>
<reference evidence="3 4" key="1">
    <citation type="submission" date="2019-09" db="EMBL/GenBank/DDBJ databases">
        <title>Pararcticibacter amylolyticus gen. nov., sp. nov., isolated from a rottenly hemp rope, and reclassification of Pedobacter tournemirensis as Pararcticibacter tournemirensis comb. nov.</title>
        <authorList>
            <person name="Cai Y."/>
        </authorList>
    </citation>
    <scope>NUCLEOTIDE SEQUENCE [LARGE SCALE GENOMIC DNA]</scope>
    <source>
        <strain evidence="3 4">TF5-37.2-LB10</strain>
    </source>
</reference>
<dbReference type="AlphaFoldDB" id="A0A5M9HGW6"/>
<gene>
    <name evidence="3" type="ORF">F1649_05680</name>
</gene>
<dbReference type="InterPro" id="IPR011051">
    <property type="entry name" value="RmlC_Cupin_sf"/>
</dbReference>
<dbReference type="Gene3D" id="2.60.120.10">
    <property type="entry name" value="Jelly Rolls"/>
    <property type="match status" value="1"/>
</dbReference>
<dbReference type="EMBL" id="VWNE01000007">
    <property type="protein sequence ID" value="KAA8484664.1"/>
    <property type="molecule type" value="Genomic_DNA"/>
</dbReference>
<accession>A0A5M9HGW6</accession>
<dbReference type="InterPro" id="IPR036291">
    <property type="entry name" value="NAD(P)-bd_dom_sf"/>
</dbReference>